<dbReference type="AlphaFoldDB" id="A5DKY6"/>
<organism evidence="1 2">
    <name type="scientific">Meyerozyma guilliermondii (strain ATCC 6260 / CBS 566 / DSM 6381 / JCM 1539 / NBRC 10279 / NRRL Y-324)</name>
    <name type="common">Yeast</name>
    <name type="synonym">Candida guilliermondii</name>
    <dbReference type="NCBI Taxonomy" id="294746"/>
    <lineage>
        <taxon>Eukaryota</taxon>
        <taxon>Fungi</taxon>
        <taxon>Dikarya</taxon>
        <taxon>Ascomycota</taxon>
        <taxon>Saccharomycotina</taxon>
        <taxon>Pichiomycetes</taxon>
        <taxon>Debaryomycetaceae</taxon>
        <taxon>Meyerozyma</taxon>
    </lineage>
</organism>
<sequence length="186" mass="21136">MKPFESKKSAVQIIAFACIYCDFGIDSSFYNGRLISQRPIDDNYRLMHSTFKVLHSPLHSCRKVVSIGSSPAPNCSLVTYMCLVIFSQSIVDGIRIMSRSSSIVHQNIATTPASIIGTIWIVEAIWKNKKCGRCVTLHDEHWFRIHFSKRSHTHDIGFKPLFGYQVAVWSTFIKKVVSFARNPHPC</sequence>
<proteinExistence type="predicted"/>
<accession>A5DKY6</accession>
<dbReference type="HOGENOM" id="CLU_1454920_0_0_1"/>
<name>A5DKY6_PICGU</name>
<dbReference type="GeneID" id="5125767"/>
<evidence type="ECO:0000313" key="1">
    <source>
        <dbReference type="EMBL" id="EDK39839.2"/>
    </source>
</evidence>
<reference evidence="1 2" key="1">
    <citation type="journal article" date="2009" name="Nature">
        <title>Evolution of pathogenicity and sexual reproduction in eight Candida genomes.</title>
        <authorList>
            <person name="Butler G."/>
            <person name="Rasmussen M.D."/>
            <person name="Lin M.F."/>
            <person name="Santos M.A."/>
            <person name="Sakthikumar S."/>
            <person name="Munro C.A."/>
            <person name="Rheinbay E."/>
            <person name="Grabherr M."/>
            <person name="Forche A."/>
            <person name="Reedy J.L."/>
            <person name="Agrafioti I."/>
            <person name="Arnaud M.B."/>
            <person name="Bates S."/>
            <person name="Brown A.J."/>
            <person name="Brunke S."/>
            <person name="Costanzo M.C."/>
            <person name="Fitzpatrick D.A."/>
            <person name="de Groot P.W."/>
            <person name="Harris D."/>
            <person name="Hoyer L.L."/>
            <person name="Hube B."/>
            <person name="Klis F.M."/>
            <person name="Kodira C."/>
            <person name="Lennard N."/>
            <person name="Logue M.E."/>
            <person name="Martin R."/>
            <person name="Neiman A.M."/>
            <person name="Nikolaou E."/>
            <person name="Quail M.A."/>
            <person name="Quinn J."/>
            <person name="Santos M.C."/>
            <person name="Schmitzberger F.F."/>
            <person name="Sherlock G."/>
            <person name="Shah P."/>
            <person name="Silverstein K.A."/>
            <person name="Skrzypek M.S."/>
            <person name="Soll D."/>
            <person name="Staggs R."/>
            <person name="Stansfield I."/>
            <person name="Stumpf M.P."/>
            <person name="Sudbery P.E."/>
            <person name="Srikantha T."/>
            <person name="Zeng Q."/>
            <person name="Berman J."/>
            <person name="Berriman M."/>
            <person name="Heitman J."/>
            <person name="Gow N.A."/>
            <person name="Lorenz M.C."/>
            <person name="Birren B.W."/>
            <person name="Kellis M."/>
            <person name="Cuomo C.A."/>
        </authorList>
    </citation>
    <scope>NUCLEOTIDE SEQUENCE [LARGE SCALE GENOMIC DNA]</scope>
    <source>
        <strain evidence="2">ATCC 6260 / CBS 566 / DSM 6381 / JCM 1539 / NBRC 10279 / NRRL Y-324</strain>
    </source>
</reference>
<dbReference type="KEGG" id="pgu:PGUG_03937"/>
<dbReference type="InParanoid" id="A5DKY6"/>
<keyword evidence="2" id="KW-1185">Reference proteome</keyword>
<gene>
    <name evidence="1" type="ORF">PGUG_03937</name>
</gene>
<protein>
    <submittedName>
        <fullName evidence="1">Uncharacterized protein</fullName>
    </submittedName>
</protein>
<dbReference type="EMBL" id="CH408158">
    <property type="protein sequence ID" value="EDK39839.2"/>
    <property type="molecule type" value="Genomic_DNA"/>
</dbReference>
<dbReference type="RefSeq" id="XP_001484556.2">
    <property type="nucleotide sequence ID" value="XM_001484506.1"/>
</dbReference>
<dbReference type="VEuPathDB" id="FungiDB:PGUG_03937"/>
<evidence type="ECO:0000313" key="2">
    <source>
        <dbReference type="Proteomes" id="UP000001997"/>
    </source>
</evidence>
<dbReference type="Proteomes" id="UP000001997">
    <property type="component" value="Unassembled WGS sequence"/>
</dbReference>